<feature type="compositionally biased region" description="Gly residues" evidence="1">
    <location>
        <begin position="17"/>
        <end position="32"/>
    </location>
</feature>
<reference evidence="2 3" key="1">
    <citation type="journal article" date="2020" name="Nature">
        <title>Six reference-quality genomes reveal evolution of bat adaptations.</title>
        <authorList>
            <person name="Jebb D."/>
            <person name="Huang Z."/>
            <person name="Pippel M."/>
            <person name="Hughes G.M."/>
            <person name="Lavrichenko K."/>
            <person name="Devanna P."/>
            <person name="Winkler S."/>
            <person name="Jermiin L.S."/>
            <person name="Skirmuntt E.C."/>
            <person name="Katzourakis A."/>
            <person name="Burkitt-Gray L."/>
            <person name="Ray D.A."/>
            <person name="Sullivan K.A.M."/>
            <person name="Roscito J.G."/>
            <person name="Kirilenko B.M."/>
            <person name="Davalos L.M."/>
            <person name="Corthals A.P."/>
            <person name="Power M.L."/>
            <person name="Jones G."/>
            <person name="Ransome R.D."/>
            <person name="Dechmann D.K.N."/>
            <person name="Locatelli A.G."/>
            <person name="Puechmaille S.J."/>
            <person name="Fedrigo O."/>
            <person name="Jarvis E.D."/>
            <person name="Hiller M."/>
            <person name="Vernes S.C."/>
            <person name="Myers E.W."/>
            <person name="Teeling E.C."/>
        </authorList>
    </citation>
    <scope>NUCLEOTIDE SEQUENCE [LARGE SCALE GENOMIC DNA]</scope>
    <source>
        <strain evidence="2">MMyoMyo1</strain>
        <tissue evidence="2">Flight muscle</tissue>
    </source>
</reference>
<keyword evidence="3" id="KW-1185">Reference proteome</keyword>
<sequence length="131" mass="13464">MLVDDVISAMCLGGSGGCGVPGSGGRGGGQWGGDSSRSLSKPRHPPGDLFGLLPSGPGSLRSLAAAPPPPPSCADASTRERKSSSGAPPTNPPSPSGPQKKYTFLVMTKYFRIFESKFLLSFLKETSVLLT</sequence>
<evidence type="ECO:0000256" key="1">
    <source>
        <dbReference type="SAM" id="MobiDB-lite"/>
    </source>
</evidence>
<dbReference type="EMBL" id="JABWUV010000008">
    <property type="protein sequence ID" value="KAF6336904.1"/>
    <property type="molecule type" value="Genomic_DNA"/>
</dbReference>
<feature type="compositionally biased region" description="Low complexity" evidence="1">
    <location>
        <begin position="47"/>
        <end position="65"/>
    </location>
</feature>
<protein>
    <submittedName>
        <fullName evidence="2">Uncharacterized protein</fullName>
    </submittedName>
</protein>
<feature type="region of interest" description="Disordered" evidence="1">
    <location>
        <begin position="17"/>
        <end position="100"/>
    </location>
</feature>
<organism evidence="2 3">
    <name type="scientific">Myotis myotis</name>
    <name type="common">Greater mouse-eared bat</name>
    <name type="synonym">Vespertilio myotis</name>
    <dbReference type="NCBI Taxonomy" id="51298"/>
    <lineage>
        <taxon>Eukaryota</taxon>
        <taxon>Metazoa</taxon>
        <taxon>Chordata</taxon>
        <taxon>Craniata</taxon>
        <taxon>Vertebrata</taxon>
        <taxon>Euteleostomi</taxon>
        <taxon>Mammalia</taxon>
        <taxon>Eutheria</taxon>
        <taxon>Laurasiatheria</taxon>
        <taxon>Chiroptera</taxon>
        <taxon>Yangochiroptera</taxon>
        <taxon>Vespertilionidae</taxon>
        <taxon>Myotis</taxon>
    </lineage>
</organism>
<evidence type="ECO:0000313" key="3">
    <source>
        <dbReference type="Proteomes" id="UP000527355"/>
    </source>
</evidence>
<accession>A0A7J7WHL4</accession>
<gene>
    <name evidence="2" type="ORF">mMyoMyo1_012107</name>
</gene>
<proteinExistence type="predicted"/>
<name>A0A7J7WHL4_MYOMY</name>
<comment type="caution">
    <text evidence="2">The sequence shown here is derived from an EMBL/GenBank/DDBJ whole genome shotgun (WGS) entry which is preliminary data.</text>
</comment>
<dbReference type="AlphaFoldDB" id="A0A7J7WHL4"/>
<evidence type="ECO:0000313" key="2">
    <source>
        <dbReference type="EMBL" id="KAF6336904.1"/>
    </source>
</evidence>
<dbReference type="Proteomes" id="UP000527355">
    <property type="component" value="Unassembled WGS sequence"/>
</dbReference>